<protein>
    <submittedName>
        <fullName evidence="1">Conjugal transfer protein</fullName>
    </submittedName>
</protein>
<dbReference type="InterPro" id="IPR025608">
    <property type="entry name" value="TcpE"/>
</dbReference>
<gene>
    <name evidence="1" type="ORF">DIY07_11100</name>
</gene>
<name>A0A3L8GAX1_STRIN</name>
<dbReference type="Pfam" id="PF12648">
    <property type="entry name" value="TcpE"/>
    <property type="match status" value="1"/>
</dbReference>
<dbReference type="EMBL" id="QLQD01000090">
    <property type="protein sequence ID" value="RLU54119.1"/>
    <property type="molecule type" value="Genomic_DNA"/>
</dbReference>
<proteinExistence type="predicted"/>
<evidence type="ECO:0000313" key="2">
    <source>
        <dbReference type="Proteomes" id="UP000269148"/>
    </source>
</evidence>
<sequence length="138" mass="16383">MSDQLKDKQLYSYKQALSQPYWIQKINDDFSLQSPIKFSRIVYTVTIFSLLFFPSEKVLTFLPMGLRLTVSALIAWGLSETLANLIIDGKTFIVYLWDYLKYYFQYGMRYDTVYLNKGLLYKRPQNITKRKETNELSK</sequence>
<dbReference type="Proteomes" id="UP000269148">
    <property type="component" value="Unassembled WGS sequence"/>
</dbReference>
<dbReference type="RefSeq" id="WP_121792180.1">
    <property type="nucleotide sequence ID" value="NZ_QLQC01000091.1"/>
</dbReference>
<reference evidence="1 2" key="1">
    <citation type="submission" date="2018-06" db="EMBL/GenBank/DDBJ databases">
        <title>Mutators as drivers of adaptation in pathogenic bacteria and a risk factor for host jumps and vaccine escape.</title>
        <authorList>
            <person name="Barnes A.C."/>
            <person name="Silayeva O."/>
        </authorList>
    </citation>
    <scope>NUCLEOTIDE SEQUENCE [LARGE SCALE GENOMIC DNA]</scope>
    <source>
        <strain evidence="1 2">QMA0445</strain>
    </source>
</reference>
<accession>A0A3L8GAX1</accession>
<dbReference type="OrthoDB" id="2222342at2"/>
<comment type="caution">
    <text evidence="1">The sequence shown here is derived from an EMBL/GenBank/DDBJ whole genome shotgun (WGS) entry which is preliminary data.</text>
</comment>
<evidence type="ECO:0000313" key="1">
    <source>
        <dbReference type="EMBL" id="RLU54119.1"/>
    </source>
</evidence>
<organism evidence="1 2">
    <name type="scientific">Streptococcus iniae</name>
    <name type="common">Streptococcus shiloi</name>
    <dbReference type="NCBI Taxonomy" id="1346"/>
    <lineage>
        <taxon>Bacteria</taxon>
        <taxon>Bacillati</taxon>
        <taxon>Bacillota</taxon>
        <taxon>Bacilli</taxon>
        <taxon>Lactobacillales</taxon>
        <taxon>Streptococcaceae</taxon>
        <taxon>Streptococcus</taxon>
    </lineage>
</organism>
<dbReference type="AlphaFoldDB" id="A0A3L8GAX1"/>